<evidence type="ECO:0000313" key="3">
    <source>
        <dbReference type="Proteomes" id="UP000486602"/>
    </source>
</evidence>
<feature type="chain" id="PRO_5029814881" evidence="1">
    <location>
        <begin position="19"/>
        <end position="242"/>
    </location>
</feature>
<organism evidence="2 3">
    <name type="scientific">Cryomorpha ignava</name>
    <dbReference type="NCBI Taxonomy" id="101383"/>
    <lineage>
        <taxon>Bacteria</taxon>
        <taxon>Pseudomonadati</taxon>
        <taxon>Bacteroidota</taxon>
        <taxon>Flavobacteriia</taxon>
        <taxon>Flavobacteriales</taxon>
        <taxon>Cryomorphaceae</taxon>
        <taxon>Cryomorpha</taxon>
    </lineage>
</organism>
<feature type="signal peptide" evidence="1">
    <location>
        <begin position="1"/>
        <end position="18"/>
    </location>
</feature>
<accession>A0A7K3WTR8</accession>
<gene>
    <name evidence="2" type="ORF">G3O08_16425</name>
</gene>
<dbReference type="EMBL" id="JAAGVY010000040">
    <property type="protein sequence ID" value="NEN25087.1"/>
    <property type="molecule type" value="Genomic_DNA"/>
</dbReference>
<keyword evidence="3" id="KW-1185">Reference proteome</keyword>
<dbReference type="NCBIfam" id="TIGR04131">
    <property type="entry name" value="Bac_Flav_CTERM"/>
    <property type="match status" value="1"/>
</dbReference>
<evidence type="ECO:0000313" key="2">
    <source>
        <dbReference type="EMBL" id="NEN25087.1"/>
    </source>
</evidence>
<dbReference type="Pfam" id="PF13585">
    <property type="entry name" value="CHU_C"/>
    <property type="match status" value="1"/>
</dbReference>
<dbReference type="AlphaFoldDB" id="A0A7K3WTR8"/>
<dbReference type="RefSeq" id="WP_163286546.1">
    <property type="nucleotide sequence ID" value="NZ_JAAGVY010000040.1"/>
</dbReference>
<sequence length="242" mass="26938">MKRTLLIAFVFFSSLAYSQIELSRQVIGSLGQSETIYGDVDISATAGEAIVQTIFSDSLTLTQGFHQPAFKGFLDFSISITDALCPTSTDGFASITELVGCKPPYSILWSNGSKTNEAEDLGPGLYSVTITAEQCVLTKTFEVFSQPQSLCDLKFFNAFSPNDDGTNDTWEIENIESGDYDNNRIEIYNRWGQMIWEGEKYDNKDVVWKGESQNGQAIPAATYFYIATVNEVVYKGYIELTR</sequence>
<keyword evidence="1" id="KW-0732">Signal</keyword>
<reference evidence="2 3" key="1">
    <citation type="submission" date="2020-02" db="EMBL/GenBank/DDBJ databases">
        <title>Out from the shadows clarifying the taxonomy of the family Cryomorphaceae and related taxa by utilizing the GTDB taxonomic framework.</title>
        <authorList>
            <person name="Bowman J.P."/>
        </authorList>
    </citation>
    <scope>NUCLEOTIDE SEQUENCE [LARGE SCALE GENOMIC DNA]</scope>
    <source>
        <strain evidence="2 3">QSSC 1-22</strain>
    </source>
</reference>
<dbReference type="Proteomes" id="UP000486602">
    <property type="component" value="Unassembled WGS sequence"/>
</dbReference>
<name>A0A7K3WTR8_9FLAO</name>
<proteinExistence type="predicted"/>
<protein>
    <submittedName>
        <fullName evidence="2">Gliding motility-associated C-terminal domain-containing protein</fullName>
    </submittedName>
</protein>
<comment type="caution">
    <text evidence="2">The sequence shown here is derived from an EMBL/GenBank/DDBJ whole genome shotgun (WGS) entry which is preliminary data.</text>
</comment>
<dbReference type="InterPro" id="IPR026341">
    <property type="entry name" value="T9SS_type_B"/>
</dbReference>
<evidence type="ECO:0000256" key="1">
    <source>
        <dbReference type="SAM" id="SignalP"/>
    </source>
</evidence>